<dbReference type="RefSeq" id="WP_163387190.1">
    <property type="nucleotide sequence ID" value="NZ_JAUFQS010000015.1"/>
</dbReference>
<gene>
    <name evidence="2" type="ORF">QWZ15_14155</name>
</gene>
<accession>A0ABT8CAI6</accession>
<dbReference type="Proteomes" id="UP001236663">
    <property type="component" value="Unassembled WGS sequence"/>
</dbReference>
<evidence type="ECO:0000313" key="3">
    <source>
        <dbReference type="Proteomes" id="UP001236663"/>
    </source>
</evidence>
<dbReference type="Gene3D" id="3.60.21.10">
    <property type="match status" value="1"/>
</dbReference>
<dbReference type="InterPro" id="IPR029052">
    <property type="entry name" value="Metallo-depent_PP-like"/>
</dbReference>
<dbReference type="SUPFAM" id="SSF56300">
    <property type="entry name" value="Metallo-dependent phosphatases"/>
    <property type="match status" value="1"/>
</dbReference>
<protein>
    <submittedName>
        <fullName evidence="2">Metallophosphoesterase</fullName>
    </submittedName>
</protein>
<sequence>MELETVDKSKMILRFLTYLLLLFLLVGSFSCAEKQQEPFSFVQLCDTQLGMGGYEHDIQTFKQAVRQINELEADFVVICGDLVHNASDSSYADFKNIREGLNIPSHLVSGNHDVGNVPTDSTLRYYREMIGDDYYEFDHKDHSFMVTNTQLWKVDVENESEKHHAWFEETLQTLGDKEHPVFVLGHYPLYTERPDEEDHYYNLPIPTRKRILELFMENNVVAYLSGHTHKLTMNTYEHIQLVSGETTSKNFDDRPFGFRVWQVSSDSISNHFVPLESVDGDSIRVTSSNQ</sequence>
<keyword evidence="3" id="KW-1185">Reference proteome</keyword>
<dbReference type="InterPro" id="IPR051918">
    <property type="entry name" value="STPP_CPPED1"/>
</dbReference>
<evidence type="ECO:0000313" key="2">
    <source>
        <dbReference type="EMBL" id="MDN3688979.1"/>
    </source>
</evidence>
<evidence type="ECO:0000259" key="1">
    <source>
        <dbReference type="Pfam" id="PF00149"/>
    </source>
</evidence>
<organism evidence="2 3">
    <name type="scientific">Cyclobacterium jeungdonense</name>
    <dbReference type="NCBI Taxonomy" id="708087"/>
    <lineage>
        <taxon>Bacteria</taxon>
        <taxon>Pseudomonadati</taxon>
        <taxon>Bacteroidota</taxon>
        <taxon>Cytophagia</taxon>
        <taxon>Cytophagales</taxon>
        <taxon>Cyclobacteriaceae</taxon>
        <taxon>Cyclobacterium</taxon>
    </lineage>
</organism>
<name>A0ABT8CAI6_9BACT</name>
<comment type="caution">
    <text evidence="2">The sequence shown here is derived from an EMBL/GenBank/DDBJ whole genome shotgun (WGS) entry which is preliminary data.</text>
</comment>
<dbReference type="EMBL" id="JAUFQS010000015">
    <property type="protein sequence ID" value="MDN3688979.1"/>
    <property type="molecule type" value="Genomic_DNA"/>
</dbReference>
<dbReference type="PANTHER" id="PTHR43143:SF1">
    <property type="entry name" value="SERINE_THREONINE-PROTEIN PHOSPHATASE CPPED1"/>
    <property type="match status" value="1"/>
</dbReference>
<reference evidence="3" key="1">
    <citation type="journal article" date="2019" name="Int. J. Syst. Evol. Microbiol.">
        <title>The Global Catalogue of Microorganisms (GCM) 10K type strain sequencing project: providing services to taxonomists for standard genome sequencing and annotation.</title>
        <authorList>
            <consortium name="The Broad Institute Genomics Platform"/>
            <consortium name="The Broad Institute Genome Sequencing Center for Infectious Disease"/>
            <person name="Wu L."/>
            <person name="Ma J."/>
        </authorList>
    </citation>
    <scope>NUCLEOTIDE SEQUENCE [LARGE SCALE GENOMIC DNA]</scope>
    <source>
        <strain evidence="3">CECT 7706</strain>
    </source>
</reference>
<feature type="domain" description="Calcineurin-like phosphoesterase" evidence="1">
    <location>
        <begin position="46"/>
        <end position="230"/>
    </location>
</feature>
<dbReference type="PANTHER" id="PTHR43143">
    <property type="entry name" value="METALLOPHOSPHOESTERASE, CALCINEURIN SUPERFAMILY"/>
    <property type="match status" value="1"/>
</dbReference>
<dbReference type="InterPro" id="IPR004843">
    <property type="entry name" value="Calcineurin-like_PHP"/>
</dbReference>
<dbReference type="Pfam" id="PF00149">
    <property type="entry name" value="Metallophos"/>
    <property type="match status" value="1"/>
</dbReference>
<proteinExistence type="predicted"/>